<evidence type="ECO:0000256" key="3">
    <source>
        <dbReference type="ARBA" id="ARBA00007054"/>
    </source>
</evidence>
<dbReference type="GO" id="GO:0034709">
    <property type="term" value="C:methylosome"/>
    <property type="evidence" value="ECO:0007669"/>
    <property type="project" value="InterPro"/>
</dbReference>
<reference evidence="7" key="1">
    <citation type="submission" date="2021-11" db="EMBL/GenBank/DDBJ databases">
        <authorList>
            <person name="Herlambang A."/>
            <person name="Guo Y."/>
            <person name="Takashima Y."/>
            <person name="Nishizawa T."/>
        </authorList>
    </citation>
    <scope>NUCLEOTIDE SEQUENCE</scope>
    <source>
        <strain evidence="7">E1425</strain>
    </source>
</reference>
<keyword evidence="8" id="KW-1185">Reference proteome</keyword>
<dbReference type="GO" id="GO:0034715">
    <property type="term" value="C:pICln-Sm protein complex"/>
    <property type="evidence" value="ECO:0007669"/>
    <property type="project" value="InterPro"/>
</dbReference>
<dbReference type="GO" id="GO:0005829">
    <property type="term" value="C:cytosol"/>
    <property type="evidence" value="ECO:0007669"/>
    <property type="project" value="InterPro"/>
</dbReference>
<organism evidence="7 8">
    <name type="scientific">Entomortierella parvispora</name>
    <dbReference type="NCBI Taxonomy" id="205924"/>
    <lineage>
        <taxon>Eukaryota</taxon>
        <taxon>Fungi</taxon>
        <taxon>Fungi incertae sedis</taxon>
        <taxon>Mucoromycota</taxon>
        <taxon>Mortierellomycotina</taxon>
        <taxon>Mortierellomycetes</taxon>
        <taxon>Mortierellales</taxon>
        <taxon>Mortierellaceae</taxon>
        <taxon>Entomortierella</taxon>
    </lineage>
</organism>
<comment type="caution">
    <text evidence="7">The sequence shown here is derived from an EMBL/GenBank/DDBJ whole genome shotgun (WGS) entry which is preliminary data.</text>
</comment>
<dbReference type="InterPro" id="IPR003521">
    <property type="entry name" value="ICln"/>
</dbReference>
<reference evidence="7" key="2">
    <citation type="journal article" date="2022" name="Microbiol. Resour. Announc.">
        <title>Whole-Genome Sequence of Entomortierella parvispora E1425, a Mucoromycotan Fungus Associated with Burkholderiaceae-Related Endosymbiotic Bacteria.</title>
        <authorList>
            <person name="Herlambang A."/>
            <person name="Guo Y."/>
            <person name="Takashima Y."/>
            <person name="Narisawa K."/>
            <person name="Ohta H."/>
            <person name="Nishizawa T."/>
        </authorList>
    </citation>
    <scope>NUCLEOTIDE SEQUENCE</scope>
    <source>
        <strain evidence="7">E1425</strain>
    </source>
</reference>
<dbReference type="Pfam" id="PF03517">
    <property type="entry name" value="Voldacs"/>
    <property type="match status" value="1"/>
</dbReference>
<evidence type="ECO:0000313" key="8">
    <source>
        <dbReference type="Proteomes" id="UP000827284"/>
    </source>
</evidence>
<dbReference type="EMBL" id="BQFW01000014">
    <property type="protein sequence ID" value="GJJ78297.1"/>
    <property type="molecule type" value="Genomic_DNA"/>
</dbReference>
<feature type="region of interest" description="Disordered" evidence="6">
    <location>
        <begin position="243"/>
        <end position="272"/>
    </location>
</feature>
<evidence type="ECO:0000256" key="6">
    <source>
        <dbReference type="SAM" id="MobiDB-lite"/>
    </source>
</evidence>
<proteinExistence type="inferred from homology"/>
<protein>
    <submittedName>
        <fullName evidence="7">Chloride channel, nucleotide-sensitive, 1A</fullName>
    </submittedName>
</protein>
<accession>A0A9P3HKF2</accession>
<dbReference type="GO" id="GO:0005681">
    <property type="term" value="C:spliceosomal complex"/>
    <property type="evidence" value="ECO:0007669"/>
    <property type="project" value="TreeGrafter"/>
</dbReference>
<keyword evidence="5" id="KW-0539">Nucleus</keyword>
<dbReference type="GO" id="GO:0006821">
    <property type="term" value="P:chloride transport"/>
    <property type="evidence" value="ECO:0007669"/>
    <property type="project" value="InterPro"/>
</dbReference>
<dbReference type="GO" id="GO:0005886">
    <property type="term" value="C:plasma membrane"/>
    <property type="evidence" value="ECO:0007669"/>
    <property type="project" value="InterPro"/>
</dbReference>
<dbReference type="InterPro" id="IPR039924">
    <property type="entry name" value="ICln/Lot5/Saf5"/>
</dbReference>
<feature type="region of interest" description="Disordered" evidence="6">
    <location>
        <begin position="92"/>
        <end position="112"/>
    </location>
</feature>
<dbReference type="PRINTS" id="PR01348">
    <property type="entry name" value="ICLNCHANNEL"/>
</dbReference>
<name>A0A9P3HKF2_9FUNG</name>
<evidence type="ECO:0000256" key="4">
    <source>
        <dbReference type="ARBA" id="ARBA00022490"/>
    </source>
</evidence>
<dbReference type="PANTHER" id="PTHR21399">
    <property type="entry name" value="CHLORIDE CONDUCTANCE REGULATORY PROTEIN ICLN"/>
    <property type="match status" value="1"/>
</dbReference>
<comment type="subcellular location">
    <subcellularLocation>
        <location evidence="2">Cytoplasm</location>
    </subcellularLocation>
    <subcellularLocation>
        <location evidence="1">Nucleus</location>
    </subcellularLocation>
</comment>
<dbReference type="AlphaFoldDB" id="A0A9P3HKF2"/>
<dbReference type="InterPro" id="IPR011993">
    <property type="entry name" value="PH-like_dom_sf"/>
</dbReference>
<evidence type="ECO:0000256" key="5">
    <source>
        <dbReference type="ARBA" id="ARBA00023242"/>
    </source>
</evidence>
<keyword evidence="4" id="KW-0963">Cytoplasm</keyword>
<evidence type="ECO:0000313" key="7">
    <source>
        <dbReference type="EMBL" id="GJJ78297.1"/>
    </source>
</evidence>
<evidence type="ECO:0000256" key="2">
    <source>
        <dbReference type="ARBA" id="ARBA00004496"/>
    </source>
</evidence>
<dbReference type="GO" id="GO:0006884">
    <property type="term" value="P:cell volume homeostasis"/>
    <property type="evidence" value="ECO:0007669"/>
    <property type="project" value="InterPro"/>
</dbReference>
<dbReference type="PANTHER" id="PTHR21399:SF0">
    <property type="entry name" value="METHYLOSOME SUBUNIT PICLN"/>
    <property type="match status" value="1"/>
</dbReference>
<dbReference type="OrthoDB" id="19714at2759"/>
<dbReference type="GO" id="GO:0000387">
    <property type="term" value="P:spliceosomal snRNP assembly"/>
    <property type="evidence" value="ECO:0007669"/>
    <property type="project" value="InterPro"/>
</dbReference>
<dbReference type="Proteomes" id="UP000827284">
    <property type="component" value="Unassembled WGS sequence"/>
</dbReference>
<comment type="similarity">
    <text evidence="3">Belongs to the pICln (TC 1.A.47) family.</text>
</comment>
<sequence>MTITLIRQEPSATEAHIRHTQPNVTLHVTPASQLIQNPGTLYIADECLYFYSTVSQTGFAIPYLSIIIHAIARESHVGPSIYCQLEGSLTSFESSKGPAPTSEQNGDADEEEMDEDAVLELSFVPADVSSLDTIYENLSYCASLHQDEDAEQDYDMDEDDYYDDVNDHEGLYADADIQGGYIPKSSSATAIGHAEASDDTVDQVPAIDLQSGEWYTGNPETDAKFELSEQGQAVLARMENIVQDPHGLVTPKAEDEEPGEDAEEDRFKSVSE</sequence>
<dbReference type="Gene3D" id="2.30.29.30">
    <property type="entry name" value="Pleckstrin-homology domain (PH domain)/Phosphotyrosine-binding domain (PTB)"/>
    <property type="match status" value="1"/>
</dbReference>
<gene>
    <name evidence="7" type="ORF">EMPS_10656</name>
</gene>
<feature type="compositionally biased region" description="Acidic residues" evidence="6">
    <location>
        <begin position="254"/>
        <end position="264"/>
    </location>
</feature>
<evidence type="ECO:0000256" key="1">
    <source>
        <dbReference type="ARBA" id="ARBA00004123"/>
    </source>
</evidence>
<dbReference type="GO" id="GO:0045292">
    <property type="term" value="P:mRNA cis splicing, via spliceosome"/>
    <property type="evidence" value="ECO:0007669"/>
    <property type="project" value="TreeGrafter"/>
</dbReference>